<gene>
    <name evidence="2" type="ORF">ColLi_01529</name>
</gene>
<dbReference type="EMBL" id="BPPX01000003">
    <property type="protein sequence ID" value="GJC78691.1"/>
    <property type="molecule type" value="Genomic_DNA"/>
</dbReference>
<keyword evidence="1" id="KW-0812">Transmembrane</keyword>
<feature type="transmembrane region" description="Helical" evidence="1">
    <location>
        <begin position="12"/>
        <end position="30"/>
    </location>
</feature>
<keyword evidence="1" id="KW-1133">Transmembrane helix</keyword>
<name>A0AA37GD30_9PEZI</name>
<sequence length="149" mass="17189">MFGSLCPEADDFAFILTVGLYAIIVLFLFIHISSKCIYRYCDCDDFITEQRHSRRARQQRQRQAEEPLPLYMAEDPIAWRLLDTDAGAHPPPPAYHTIVVTVPPYYEDEDEARERNGTTSNVIVVPSRYVVHEEGVREAHMPDDVVYMV</sequence>
<keyword evidence="3" id="KW-1185">Reference proteome</keyword>
<keyword evidence="1" id="KW-0472">Membrane</keyword>
<evidence type="ECO:0000313" key="2">
    <source>
        <dbReference type="EMBL" id="GJC78691.1"/>
    </source>
</evidence>
<accession>A0AA37GD30</accession>
<proteinExistence type="predicted"/>
<reference evidence="2 3" key="1">
    <citation type="submission" date="2021-07" db="EMBL/GenBank/DDBJ databases">
        <title>Genome data of Colletotrichum spaethianum.</title>
        <authorList>
            <person name="Utami Y.D."/>
            <person name="Hiruma K."/>
        </authorList>
    </citation>
    <scope>NUCLEOTIDE SEQUENCE [LARGE SCALE GENOMIC DNA]</scope>
    <source>
        <strain evidence="2 3">MAFF 242679</strain>
    </source>
</reference>
<dbReference type="AlphaFoldDB" id="A0AA37GD30"/>
<dbReference type="Proteomes" id="UP001055172">
    <property type="component" value="Unassembled WGS sequence"/>
</dbReference>
<evidence type="ECO:0000313" key="3">
    <source>
        <dbReference type="Proteomes" id="UP001055172"/>
    </source>
</evidence>
<comment type="caution">
    <text evidence="2">The sequence shown here is derived from an EMBL/GenBank/DDBJ whole genome shotgun (WGS) entry which is preliminary data.</text>
</comment>
<evidence type="ECO:0000256" key="1">
    <source>
        <dbReference type="SAM" id="Phobius"/>
    </source>
</evidence>
<protein>
    <submittedName>
        <fullName evidence="2">Uncharacterized protein</fullName>
    </submittedName>
</protein>
<organism evidence="2 3">
    <name type="scientific">Colletotrichum liriopes</name>
    <dbReference type="NCBI Taxonomy" id="708192"/>
    <lineage>
        <taxon>Eukaryota</taxon>
        <taxon>Fungi</taxon>
        <taxon>Dikarya</taxon>
        <taxon>Ascomycota</taxon>
        <taxon>Pezizomycotina</taxon>
        <taxon>Sordariomycetes</taxon>
        <taxon>Hypocreomycetidae</taxon>
        <taxon>Glomerellales</taxon>
        <taxon>Glomerellaceae</taxon>
        <taxon>Colletotrichum</taxon>
        <taxon>Colletotrichum spaethianum species complex</taxon>
    </lineage>
</organism>